<keyword evidence="2 5" id="KW-0812">Transmembrane</keyword>
<dbReference type="NCBIfam" id="TIGR01974">
    <property type="entry name" value="NDH_I_L"/>
    <property type="match status" value="1"/>
</dbReference>
<feature type="domain" description="NADH:quinone oxidoreductase/Mrp antiporter transmembrane" evidence="6">
    <location>
        <begin position="144"/>
        <end position="433"/>
    </location>
</feature>
<feature type="domain" description="NADH-Ubiquinone oxidoreductase (complex I) chain 5 N-terminal" evidence="7">
    <location>
        <begin position="78"/>
        <end position="128"/>
    </location>
</feature>
<proteinExistence type="predicted"/>
<dbReference type="Gene3D" id="1.20.5.2700">
    <property type="match status" value="1"/>
</dbReference>
<feature type="transmembrane region" description="Helical" evidence="5">
    <location>
        <begin position="190"/>
        <end position="208"/>
    </location>
</feature>
<dbReference type="GO" id="GO:0042773">
    <property type="term" value="P:ATP synthesis coupled electron transport"/>
    <property type="evidence" value="ECO:0007669"/>
    <property type="project" value="InterPro"/>
</dbReference>
<evidence type="ECO:0000256" key="3">
    <source>
        <dbReference type="ARBA" id="ARBA00022989"/>
    </source>
</evidence>
<name>A0A6J7FTR7_9ZZZZ</name>
<dbReference type="PRINTS" id="PR01435">
    <property type="entry name" value="NPOXDRDTASE5"/>
</dbReference>
<dbReference type="Pfam" id="PF00662">
    <property type="entry name" value="Proton_antipo_N"/>
    <property type="match status" value="1"/>
</dbReference>
<keyword evidence="4 5" id="KW-0472">Membrane</keyword>
<dbReference type="GO" id="GO:0016020">
    <property type="term" value="C:membrane"/>
    <property type="evidence" value="ECO:0007669"/>
    <property type="project" value="UniProtKB-SubCell"/>
</dbReference>
<dbReference type="InterPro" id="IPR001750">
    <property type="entry name" value="ND/Mrp_TM"/>
</dbReference>
<feature type="transmembrane region" description="Helical" evidence="5">
    <location>
        <begin position="324"/>
        <end position="343"/>
    </location>
</feature>
<dbReference type="GO" id="GO:0008137">
    <property type="term" value="F:NADH dehydrogenase (ubiquinone) activity"/>
    <property type="evidence" value="ECO:0007669"/>
    <property type="project" value="InterPro"/>
</dbReference>
<evidence type="ECO:0000256" key="2">
    <source>
        <dbReference type="ARBA" id="ARBA00022692"/>
    </source>
</evidence>
<keyword evidence="3 5" id="KW-1133">Transmembrane helix</keyword>
<feature type="transmembrane region" description="Helical" evidence="5">
    <location>
        <begin position="214"/>
        <end position="236"/>
    </location>
</feature>
<feature type="transmembrane region" description="Helical" evidence="5">
    <location>
        <begin position="257"/>
        <end position="275"/>
    </location>
</feature>
<dbReference type="PRINTS" id="PR01434">
    <property type="entry name" value="NADHDHGNASE5"/>
</dbReference>
<evidence type="ECO:0000313" key="8">
    <source>
        <dbReference type="EMBL" id="CAB4898821.1"/>
    </source>
</evidence>
<gene>
    <name evidence="8" type="ORF">UFOPK3495_00847</name>
</gene>
<feature type="transmembrane region" description="Helical" evidence="5">
    <location>
        <begin position="508"/>
        <end position="527"/>
    </location>
</feature>
<evidence type="ECO:0000259" key="7">
    <source>
        <dbReference type="Pfam" id="PF00662"/>
    </source>
</evidence>
<feature type="transmembrane region" description="Helical" evidence="5">
    <location>
        <begin position="38"/>
        <end position="62"/>
    </location>
</feature>
<dbReference type="PANTHER" id="PTHR42829">
    <property type="entry name" value="NADH-UBIQUINONE OXIDOREDUCTASE CHAIN 5"/>
    <property type="match status" value="1"/>
</dbReference>
<dbReference type="AlphaFoldDB" id="A0A6J7FTR7"/>
<evidence type="ECO:0000256" key="1">
    <source>
        <dbReference type="ARBA" id="ARBA00004141"/>
    </source>
</evidence>
<evidence type="ECO:0000256" key="4">
    <source>
        <dbReference type="ARBA" id="ARBA00023136"/>
    </source>
</evidence>
<reference evidence="8" key="1">
    <citation type="submission" date="2020-05" db="EMBL/GenBank/DDBJ databases">
        <authorList>
            <person name="Chiriac C."/>
            <person name="Salcher M."/>
            <person name="Ghai R."/>
            <person name="Kavagutti S V."/>
        </authorList>
    </citation>
    <scope>NUCLEOTIDE SEQUENCE</scope>
</reference>
<feature type="transmembrane region" description="Helical" evidence="5">
    <location>
        <begin position="378"/>
        <end position="400"/>
    </location>
</feature>
<evidence type="ECO:0000256" key="5">
    <source>
        <dbReference type="SAM" id="Phobius"/>
    </source>
</evidence>
<organism evidence="8">
    <name type="scientific">freshwater metagenome</name>
    <dbReference type="NCBI Taxonomy" id="449393"/>
    <lineage>
        <taxon>unclassified sequences</taxon>
        <taxon>metagenomes</taxon>
        <taxon>ecological metagenomes</taxon>
    </lineage>
</organism>
<dbReference type="PANTHER" id="PTHR42829:SF2">
    <property type="entry name" value="NADH-UBIQUINONE OXIDOREDUCTASE CHAIN 5"/>
    <property type="match status" value="1"/>
</dbReference>
<sequence>MQEVMPATGVFSLLWLLIALPLVGSAILLLGGRKLNKWGAYLGVFTVLIDAVIAIAMLIAMMGNSAEQRTFSQNQFSWMFAGNFKVDMAFQIDQLSMVFVLLITIVGTLIHIYSLGYMSHDPDKRKFFGFLNLFIAAMLLLILANNYLLLYVGWEGVGLASYLLISFWQIKPTAAAAGKKAFIINRVGDVGLGLAIMVMFVTFGSVGFQEVFGSAGQASEGTLTAIGLLLLLAACGKSAQFPLQAWLLDAMEGPTPVSALIHAATMVTAGVYLIARSHAIFDIATTAATAVVIVGVITMFMGAVIGSAKDDIKKSLAGSTMSQIGYMVLAAGLGPIGYVFAIFHLLTHGVFKAGLFLGAGSVMHGMNDNVNMRRYGALRTAMYVTYATFIIGTLSIMGIPPFSGFWSKDSIIHAAFESNTLVGVLTIIAAAITGFYMTRMAAMTFYGKARWEDDVHPHESPKVMTIPLIILAIGSTFLGMGLLFWGNIETWLEPVVGIQKEEIAIPEALLMAITLVLVLAGAAYGWIQYARREVPTIAPRGSWLTRAARQDLYGDVINDTLVVQPSFWVSRFLVWFDGSWIDGLVNGSAAFFGGLSGRLRHYQTGFIRSYALSMVGGAVLVVLALVLVRLS</sequence>
<dbReference type="InterPro" id="IPR003945">
    <property type="entry name" value="NU5C-like"/>
</dbReference>
<evidence type="ECO:0000259" key="6">
    <source>
        <dbReference type="Pfam" id="PF00361"/>
    </source>
</evidence>
<dbReference type="GO" id="GO:0015990">
    <property type="term" value="P:electron transport coupled proton transport"/>
    <property type="evidence" value="ECO:0007669"/>
    <property type="project" value="TreeGrafter"/>
</dbReference>
<dbReference type="InterPro" id="IPR001516">
    <property type="entry name" value="Proton_antipo_N"/>
</dbReference>
<feature type="transmembrane region" description="Helical" evidence="5">
    <location>
        <begin position="127"/>
        <end position="144"/>
    </location>
</feature>
<dbReference type="Pfam" id="PF00361">
    <property type="entry name" value="Proton_antipo_M"/>
    <property type="match status" value="1"/>
</dbReference>
<dbReference type="EMBL" id="CAFBMC010000038">
    <property type="protein sequence ID" value="CAB4898821.1"/>
    <property type="molecule type" value="Genomic_DNA"/>
</dbReference>
<feature type="transmembrane region" description="Helical" evidence="5">
    <location>
        <begin position="95"/>
        <end position="115"/>
    </location>
</feature>
<feature type="transmembrane region" description="Helical" evidence="5">
    <location>
        <begin position="610"/>
        <end position="630"/>
    </location>
</feature>
<feature type="transmembrane region" description="Helical" evidence="5">
    <location>
        <begin position="281"/>
        <end position="304"/>
    </location>
</feature>
<feature type="transmembrane region" description="Helical" evidence="5">
    <location>
        <begin position="12"/>
        <end position="31"/>
    </location>
</feature>
<protein>
    <submittedName>
        <fullName evidence="8">Unannotated protein</fullName>
    </submittedName>
</protein>
<dbReference type="InterPro" id="IPR018393">
    <property type="entry name" value="NADHpl_OxRdtase_5_subgr"/>
</dbReference>
<feature type="transmembrane region" description="Helical" evidence="5">
    <location>
        <begin position="463"/>
        <end position="488"/>
    </location>
</feature>
<dbReference type="GO" id="GO:0003954">
    <property type="term" value="F:NADH dehydrogenase activity"/>
    <property type="evidence" value="ECO:0007669"/>
    <property type="project" value="TreeGrafter"/>
</dbReference>
<accession>A0A6J7FTR7</accession>
<dbReference type="NCBIfam" id="NF005141">
    <property type="entry name" value="PRK06590.1"/>
    <property type="match status" value="1"/>
</dbReference>
<feature type="transmembrane region" description="Helical" evidence="5">
    <location>
        <begin position="420"/>
        <end position="442"/>
    </location>
</feature>
<comment type="subcellular location">
    <subcellularLocation>
        <location evidence="1">Membrane</location>
        <topology evidence="1">Multi-pass membrane protein</topology>
    </subcellularLocation>
</comment>